<reference evidence="2 3" key="2">
    <citation type="journal article" date="2016" name="Genome Announc.">
        <title>Permanent Draft Genome Sequences for Two Variants of Frankia sp. Strain CpI1, the First Frankia Strain Isolated from Root Nodules of Comptonia peregrina.</title>
        <authorList>
            <person name="Oshone R."/>
            <person name="Hurst S.G.IV."/>
            <person name="Abebe-Akele F."/>
            <person name="Simpson S."/>
            <person name="Morris K."/>
            <person name="Thomas W.K."/>
            <person name="Tisa L.S."/>
        </authorList>
    </citation>
    <scope>NUCLEOTIDE SEQUENCE [LARGE SCALE GENOMIC DNA]</scope>
    <source>
        <strain evidence="3">CpI1-S</strain>
    </source>
</reference>
<comment type="caution">
    <text evidence="2">The sequence shown here is derived from an EMBL/GenBank/DDBJ whole genome shotgun (WGS) entry which is preliminary data.</text>
</comment>
<dbReference type="PANTHER" id="PTHR33221">
    <property type="entry name" value="WINGED HELIX-TURN-HELIX TRANSCRIPTIONAL REGULATOR, RRF2 FAMILY"/>
    <property type="match status" value="1"/>
</dbReference>
<dbReference type="InterPro" id="IPR036388">
    <property type="entry name" value="WH-like_DNA-bd_sf"/>
</dbReference>
<sequence>MKISARTDYALRAVIELAAAHPQRRSAPEIAEQQQIPRQFLDSVLGDLRRAGLVASQRGVGGGFWLCRPGDEITLADVIQAADGPVTTVRGELPQDLAYEGTAVPLQKVWIAMRAGLTRLLESVTVADVARDQLPAEVIDTAASRSAWR</sequence>
<dbReference type="NCBIfam" id="TIGR00738">
    <property type="entry name" value="rrf2_super"/>
    <property type="match status" value="1"/>
</dbReference>
<protein>
    <submittedName>
        <fullName evidence="2">Transcriptional regulator, BadM/Rrf2 family</fullName>
    </submittedName>
</protein>
<dbReference type="OrthoDB" id="9808360at2"/>
<dbReference type="PANTHER" id="PTHR33221:SF5">
    <property type="entry name" value="HTH-TYPE TRANSCRIPTIONAL REGULATOR ISCR"/>
    <property type="match status" value="1"/>
</dbReference>
<keyword evidence="1" id="KW-0238">DNA-binding</keyword>
<accession>A0A0D8B9R1</accession>
<dbReference type="PATRIC" id="fig|1502723.3.peg.4658"/>
<dbReference type="InterPro" id="IPR030489">
    <property type="entry name" value="TR_Rrf2-type_CS"/>
</dbReference>
<name>A0A0D8B9R1_9ACTN</name>
<dbReference type="InterPro" id="IPR036390">
    <property type="entry name" value="WH_DNA-bd_sf"/>
</dbReference>
<evidence type="ECO:0000256" key="1">
    <source>
        <dbReference type="ARBA" id="ARBA00023125"/>
    </source>
</evidence>
<organism evidence="2 3">
    <name type="scientific">Frankia torreyi</name>
    <dbReference type="NCBI Taxonomy" id="1856"/>
    <lineage>
        <taxon>Bacteria</taxon>
        <taxon>Bacillati</taxon>
        <taxon>Actinomycetota</taxon>
        <taxon>Actinomycetes</taxon>
        <taxon>Frankiales</taxon>
        <taxon>Frankiaceae</taxon>
        <taxon>Frankia</taxon>
    </lineage>
</organism>
<dbReference type="Proteomes" id="UP000032545">
    <property type="component" value="Unassembled WGS sequence"/>
</dbReference>
<evidence type="ECO:0000313" key="3">
    <source>
        <dbReference type="Proteomes" id="UP000032545"/>
    </source>
</evidence>
<dbReference type="Pfam" id="PF02082">
    <property type="entry name" value="Rrf2"/>
    <property type="match status" value="1"/>
</dbReference>
<dbReference type="SUPFAM" id="SSF46785">
    <property type="entry name" value="Winged helix' DNA-binding domain"/>
    <property type="match status" value="1"/>
</dbReference>
<dbReference type="GO" id="GO:0003700">
    <property type="term" value="F:DNA-binding transcription factor activity"/>
    <property type="evidence" value="ECO:0007669"/>
    <property type="project" value="TreeGrafter"/>
</dbReference>
<dbReference type="PROSITE" id="PS01332">
    <property type="entry name" value="HTH_RRF2_1"/>
    <property type="match status" value="1"/>
</dbReference>
<dbReference type="GO" id="GO:0003677">
    <property type="term" value="F:DNA binding"/>
    <property type="evidence" value="ECO:0007669"/>
    <property type="project" value="UniProtKB-KW"/>
</dbReference>
<dbReference type="EMBL" id="JYFN01000046">
    <property type="protein sequence ID" value="KJE21013.1"/>
    <property type="molecule type" value="Genomic_DNA"/>
</dbReference>
<evidence type="ECO:0000313" key="2">
    <source>
        <dbReference type="EMBL" id="KJE21013.1"/>
    </source>
</evidence>
<gene>
    <name evidence="2" type="ORF">FF36_04694</name>
</gene>
<dbReference type="AlphaFoldDB" id="A0A0D8B9R1"/>
<dbReference type="PROSITE" id="PS51197">
    <property type="entry name" value="HTH_RRF2_2"/>
    <property type="match status" value="1"/>
</dbReference>
<proteinExistence type="predicted"/>
<dbReference type="Gene3D" id="1.10.10.10">
    <property type="entry name" value="Winged helix-like DNA-binding domain superfamily/Winged helix DNA-binding domain"/>
    <property type="match status" value="1"/>
</dbReference>
<reference evidence="3" key="1">
    <citation type="submission" date="2015-02" db="EMBL/GenBank/DDBJ databases">
        <title>Draft Genome of Frankia sp. CpI1-S.</title>
        <authorList>
            <person name="Oshone R.T."/>
            <person name="Ngom M."/>
            <person name="Ghodhbane-Gtari F."/>
            <person name="Gtari M."/>
            <person name="Morris K."/>
            <person name="Thomas K."/>
            <person name="Sen A."/>
            <person name="Tisa L.S."/>
        </authorList>
    </citation>
    <scope>NUCLEOTIDE SEQUENCE [LARGE SCALE GENOMIC DNA]</scope>
    <source>
        <strain evidence="3">CpI1-S</strain>
    </source>
</reference>
<keyword evidence="3" id="KW-1185">Reference proteome</keyword>
<dbReference type="GO" id="GO:0005829">
    <property type="term" value="C:cytosol"/>
    <property type="evidence" value="ECO:0007669"/>
    <property type="project" value="TreeGrafter"/>
</dbReference>
<dbReference type="RefSeq" id="WP_044887207.1">
    <property type="nucleotide sequence ID" value="NZ_JYFN01000046.1"/>
</dbReference>
<dbReference type="InterPro" id="IPR000944">
    <property type="entry name" value="Tscrpt_reg_Rrf2"/>
</dbReference>